<dbReference type="PIRSF" id="PIRSF006648">
    <property type="entry name" value="DrrB"/>
    <property type="match status" value="1"/>
</dbReference>
<keyword evidence="5" id="KW-0813">Transport</keyword>
<comment type="similarity">
    <text evidence="5">Belongs to the ABC-2 integral membrane protein family.</text>
</comment>
<evidence type="ECO:0000256" key="2">
    <source>
        <dbReference type="ARBA" id="ARBA00022692"/>
    </source>
</evidence>
<evidence type="ECO:0000313" key="7">
    <source>
        <dbReference type="EMBL" id="QSZ27636.1"/>
    </source>
</evidence>
<feature type="transmembrane region" description="Helical" evidence="5">
    <location>
        <begin position="107"/>
        <end position="125"/>
    </location>
</feature>
<feature type="transmembrane region" description="Helical" evidence="5">
    <location>
        <begin position="68"/>
        <end position="87"/>
    </location>
</feature>
<comment type="subcellular location">
    <subcellularLocation>
        <location evidence="5">Cell membrane</location>
        <topology evidence="5">Multi-pass membrane protein</topology>
    </subcellularLocation>
    <subcellularLocation>
        <location evidence="1">Membrane</location>
        <topology evidence="1">Multi-pass membrane protein</topology>
    </subcellularLocation>
</comment>
<dbReference type="InterPro" id="IPR051784">
    <property type="entry name" value="Nod_factor_ABC_transporter"/>
</dbReference>
<keyword evidence="8" id="KW-1185">Reference proteome</keyword>
<gene>
    <name evidence="7" type="ORF">ACETAC_01640</name>
</gene>
<dbReference type="GO" id="GO:0140359">
    <property type="term" value="F:ABC-type transporter activity"/>
    <property type="evidence" value="ECO:0007669"/>
    <property type="project" value="InterPro"/>
</dbReference>
<keyword evidence="4 5" id="KW-0472">Membrane</keyword>
<sequence>MIYLWRIYLFTLQEIIRNQEVIFVKCVRCERESSVSVSIIKTLIDYINASIVITEMEIKKLRHDPTELFTRAIQPVLWLLIFGQALSHIRAIPTGNVNYQTFMTPGILAQSMMFVSIFYGINIIWDKDQGVLQKLIALPVPRLAFVTGKAFSAGIRAISQVLIIILLALIIGIKIQWSFAGIILSILTIICGAVFFSSLSMSLAAIVKSKERFMGFGQVITMPLFFASNAIYPISIMPLWLQVLSRINPLSYIVELLRNYLLNGYSINTVLDWITLICAIIFMQIIAGILFPYIVS</sequence>
<evidence type="ECO:0000256" key="5">
    <source>
        <dbReference type="RuleBase" id="RU361157"/>
    </source>
</evidence>
<dbReference type="KEGG" id="aaut:ACETAC_01640"/>
<proteinExistence type="inferred from homology"/>
<evidence type="ECO:0000256" key="4">
    <source>
        <dbReference type="ARBA" id="ARBA00023136"/>
    </source>
</evidence>
<feature type="transmembrane region" description="Helical" evidence="5">
    <location>
        <begin position="219"/>
        <end position="241"/>
    </location>
</feature>
<dbReference type="Proteomes" id="UP000671913">
    <property type="component" value="Chromosome"/>
</dbReference>
<feature type="transmembrane region" description="Helical" evidence="5">
    <location>
        <begin position="153"/>
        <end position="173"/>
    </location>
</feature>
<feature type="domain" description="ABC transmembrane type-2" evidence="6">
    <location>
        <begin position="66"/>
        <end position="294"/>
    </location>
</feature>
<dbReference type="PROSITE" id="PS51012">
    <property type="entry name" value="ABC_TM2"/>
    <property type="match status" value="1"/>
</dbReference>
<protein>
    <recommendedName>
        <fullName evidence="5">Transport permease protein</fullName>
    </recommendedName>
</protein>
<dbReference type="EMBL" id="CP060096">
    <property type="protein sequence ID" value="QSZ27636.1"/>
    <property type="molecule type" value="Genomic_DNA"/>
</dbReference>
<dbReference type="PANTHER" id="PTHR43229:SF2">
    <property type="entry name" value="NODULATION PROTEIN J"/>
    <property type="match status" value="1"/>
</dbReference>
<dbReference type="InterPro" id="IPR013525">
    <property type="entry name" value="ABC2_TM"/>
</dbReference>
<organism evidence="7 8">
    <name type="scientific">Aceticella autotrophica</name>
    <dbReference type="NCBI Taxonomy" id="2755338"/>
    <lineage>
        <taxon>Bacteria</taxon>
        <taxon>Bacillati</taxon>
        <taxon>Bacillota</taxon>
        <taxon>Clostridia</taxon>
        <taxon>Thermoanaerobacterales</taxon>
        <taxon>Thermoanaerobacteraceae</taxon>
        <taxon>Aceticella</taxon>
    </lineage>
</organism>
<keyword evidence="2 5" id="KW-0812">Transmembrane</keyword>
<dbReference type="Pfam" id="PF01061">
    <property type="entry name" value="ABC2_membrane"/>
    <property type="match status" value="1"/>
</dbReference>
<reference evidence="7" key="1">
    <citation type="submission" date="2020-08" db="EMBL/GenBank/DDBJ databases">
        <title>Genomic insights into the carbon and energy metabolism of the first obligate autotrophic acetogenic bacterium Aceticella autotrophica gen. nov., sp. nov.</title>
        <authorList>
            <person name="Toshchakov S.V."/>
            <person name="Elcheninov A.G."/>
            <person name="Kublanov I.V."/>
            <person name="Frolov E.N."/>
            <person name="Lebedinsky A.V."/>
        </authorList>
    </citation>
    <scope>NUCLEOTIDE SEQUENCE</scope>
    <source>
        <strain evidence="7">3443-3Ac</strain>
    </source>
</reference>
<name>A0A975AWE8_9THEO</name>
<keyword evidence="5" id="KW-1003">Cell membrane</keyword>
<evidence type="ECO:0000256" key="3">
    <source>
        <dbReference type="ARBA" id="ARBA00022989"/>
    </source>
</evidence>
<feature type="transmembrane region" description="Helical" evidence="5">
    <location>
        <begin position="179"/>
        <end position="207"/>
    </location>
</feature>
<evidence type="ECO:0000313" key="8">
    <source>
        <dbReference type="Proteomes" id="UP000671913"/>
    </source>
</evidence>
<dbReference type="InterPro" id="IPR047817">
    <property type="entry name" value="ABC2_TM_bact-type"/>
</dbReference>
<dbReference type="InterPro" id="IPR000412">
    <property type="entry name" value="ABC_2_transport"/>
</dbReference>
<evidence type="ECO:0000256" key="1">
    <source>
        <dbReference type="ARBA" id="ARBA00004141"/>
    </source>
</evidence>
<dbReference type="PANTHER" id="PTHR43229">
    <property type="entry name" value="NODULATION PROTEIN J"/>
    <property type="match status" value="1"/>
</dbReference>
<dbReference type="AlphaFoldDB" id="A0A975AWE8"/>
<dbReference type="PRINTS" id="PR00164">
    <property type="entry name" value="ABC2TRNSPORT"/>
</dbReference>
<dbReference type="GO" id="GO:0043190">
    <property type="term" value="C:ATP-binding cassette (ABC) transporter complex"/>
    <property type="evidence" value="ECO:0007669"/>
    <property type="project" value="InterPro"/>
</dbReference>
<feature type="transmembrane region" description="Helical" evidence="5">
    <location>
        <begin position="273"/>
        <end position="295"/>
    </location>
</feature>
<evidence type="ECO:0000259" key="6">
    <source>
        <dbReference type="PROSITE" id="PS51012"/>
    </source>
</evidence>
<keyword evidence="3 5" id="KW-1133">Transmembrane helix</keyword>
<accession>A0A975AWE8</accession>